<reference evidence="1" key="1">
    <citation type="journal article" date="2020" name="bioRxiv">
        <title>Hybrid origin of Populus tomentosa Carr. identified through genome sequencing and phylogenomic analysis.</title>
        <authorList>
            <person name="An X."/>
            <person name="Gao K."/>
            <person name="Chen Z."/>
            <person name="Li J."/>
            <person name="Yang X."/>
            <person name="Yang X."/>
            <person name="Zhou J."/>
            <person name="Guo T."/>
            <person name="Zhao T."/>
            <person name="Huang S."/>
            <person name="Miao D."/>
            <person name="Khan W.U."/>
            <person name="Rao P."/>
            <person name="Ye M."/>
            <person name="Lei B."/>
            <person name="Liao W."/>
            <person name="Wang J."/>
            <person name="Ji L."/>
            <person name="Li Y."/>
            <person name="Guo B."/>
            <person name="Mustafa N.S."/>
            <person name="Li S."/>
            <person name="Yun Q."/>
            <person name="Keller S.R."/>
            <person name="Mao J."/>
            <person name="Zhang R."/>
            <person name="Strauss S.H."/>
        </authorList>
    </citation>
    <scope>NUCLEOTIDE SEQUENCE</scope>
    <source>
        <strain evidence="1">GM15</strain>
        <tissue evidence="1">Leaf</tissue>
    </source>
</reference>
<evidence type="ECO:0000313" key="2">
    <source>
        <dbReference type="Proteomes" id="UP000886885"/>
    </source>
</evidence>
<dbReference type="EMBL" id="JAAWWB010000002">
    <property type="protein sequence ID" value="KAG6788820.1"/>
    <property type="molecule type" value="Genomic_DNA"/>
</dbReference>
<organism evidence="1 2">
    <name type="scientific">Populus tomentosa</name>
    <name type="common">Chinese white poplar</name>
    <dbReference type="NCBI Taxonomy" id="118781"/>
    <lineage>
        <taxon>Eukaryota</taxon>
        <taxon>Viridiplantae</taxon>
        <taxon>Streptophyta</taxon>
        <taxon>Embryophyta</taxon>
        <taxon>Tracheophyta</taxon>
        <taxon>Spermatophyta</taxon>
        <taxon>Magnoliopsida</taxon>
        <taxon>eudicotyledons</taxon>
        <taxon>Gunneridae</taxon>
        <taxon>Pentapetalae</taxon>
        <taxon>rosids</taxon>
        <taxon>fabids</taxon>
        <taxon>Malpighiales</taxon>
        <taxon>Salicaceae</taxon>
        <taxon>Saliceae</taxon>
        <taxon>Populus</taxon>
    </lineage>
</organism>
<evidence type="ECO:0000313" key="1">
    <source>
        <dbReference type="EMBL" id="KAG6788820.1"/>
    </source>
</evidence>
<keyword evidence="2" id="KW-1185">Reference proteome</keyword>
<name>A0A8X8AKK9_POPTO</name>
<dbReference type="Proteomes" id="UP000886885">
    <property type="component" value="Chromosome 1D"/>
</dbReference>
<protein>
    <submittedName>
        <fullName evidence="1">Uncharacterized protein</fullName>
    </submittedName>
</protein>
<comment type="caution">
    <text evidence="1">The sequence shown here is derived from an EMBL/GenBank/DDBJ whole genome shotgun (WGS) entry which is preliminary data.</text>
</comment>
<sequence>MVCDPAYKDLRSILTKKFRFGVPNPRQLHVQGSSSSTTGISRVFSGNLSLDVAKSSKWNISRSGLCGIRPKKMNIE</sequence>
<proteinExistence type="predicted"/>
<dbReference type="OrthoDB" id="42561at2759"/>
<accession>A0A8X8AKK9</accession>
<dbReference type="AlphaFoldDB" id="A0A8X8AKK9"/>
<gene>
    <name evidence="1" type="ORF">POTOM_004897</name>
</gene>